<sequence>MVARLLHGLHTLRALAVAVLLLVVAAPVVSASEPMPGPPEATGWRFAGMTVEPTNPAVGDVATVRFSVVDDEGTPLTGLRPVAALRPAATTSGARPDPVLIAVGRPLDDPGWYQVSLALNQAGRWWIDLEVTNDAGRTATTSHFVVVAPTLGTPPATTEAPLFLPGDSWGAYYRLDPDTGSLATLSGEDLLHAGNHWWLATTRLTPRGPVTPEYGGTWHLTVELSDGLSGRPLYAVDLGDIRASVYVGSADEPAISTSLAVAPDGSHLYLYWARQLGQGWLASVAIADAGTGEILLQRELTGAVVADVFWGRLDVSADGTRLVLAERTARSASQSGYRLTVLDAATLDTVAQHRRTVAPDDPLTACVLPYPGPAGAIPGADPLHYSLCMPRGSLSQPALVIWDPIAGAVVHQVSLAAVAGDAPQYVDGVAAPDGRHFYAVNTATRHVAEIDLLDGNLLRTANLAPDPGDPPSTFDRFFDWIFGWVAPQAAAGVLIEPGVTIAPDGSSLYLVPASSGSNPGDGVLVIDTDSLQVVGHLLAGQPVAGVLVTPTGHLVVHEVGNADHDALSVLDPDGEMLLSLTLPGRGIRLGQGH</sequence>
<accession>D1CA86</accession>
<protein>
    <submittedName>
        <fullName evidence="1">Uncharacterized protein</fullName>
    </submittedName>
</protein>
<name>D1CA86_SPHTD</name>
<dbReference type="eggNOG" id="COG3391">
    <property type="taxonomic scope" value="Bacteria"/>
</dbReference>
<gene>
    <name evidence="1" type="ordered locus">Sthe_3329</name>
</gene>
<dbReference type="SUPFAM" id="SSF50969">
    <property type="entry name" value="YVTN repeat-like/Quinoprotein amine dehydrogenase"/>
    <property type="match status" value="1"/>
</dbReference>
<dbReference type="OrthoDB" id="7767370at2"/>
<dbReference type="KEGG" id="sti:Sthe_3329"/>
<evidence type="ECO:0000313" key="2">
    <source>
        <dbReference type="Proteomes" id="UP000002027"/>
    </source>
</evidence>
<dbReference type="RefSeq" id="WP_012873764.1">
    <property type="nucleotide sequence ID" value="NC_013524.1"/>
</dbReference>
<dbReference type="EMBL" id="CP001824">
    <property type="protein sequence ID" value="ACZ40729.1"/>
    <property type="molecule type" value="Genomic_DNA"/>
</dbReference>
<reference evidence="1 2" key="2">
    <citation type="journal article" date="2010" name="Stand. Genomic Sci.">
        <title>Complete genome sequence of Desulfohalobium retbaense type strain (HR(100)).</title>
        <authorList>
            <person name="Spring S."/>
            <person name="Nolan M."/>
            <person name="Lapidus A."/>
            <person name="Glavina Del Rio T."/>
            <person name="Copeland A."/>
            <person name="Tice H."/>
            <person name="Cheng J.F."/>
            <person name="Lucas S."/>
            <person name="Land M."/>
            <person name="Chen F."/>
            <person name="Bruce D."/>
            <person name="Goodwin L."/>
            <person name="Pitluck S."/>
            <person name="Ivanova N."/>
            <person name="Mavromatis K."/>
            <person name="Mikhailova N."/>
            <person name="Pati A."/>
            <person name="Chen A."/>
            <person name="Palaniappan K."/>
            <person name="Hauser L."/>
            <person name="Chang Y.J."/>
            <person name="Jeffries C.D."/>
            <person name="Munk C."/>
            <person name="Kiss H."/>
            <person name="Chain P."/>
            <person name="Han C."/>
            <person name="Brettin T."/>
            <person name="Detter J.C."/>
            <person name="Schuler E."/>
            <person name="Goker M."/>
            <person name="Rohde M."/>
            <person name="Bristow J."/>
            <person name="Eisen J.A."/>
            <person name="Markowitz V."/>
            <person name="Hugenholtz P."/>
            <person name="Kyrpides N.C."/>
            <person name="Klenk H.P."/>
        </authorList>
    </citation>
    <scope>NUCLEOTIDE SEQUENCE [LARGE SCALE GENOMIC DNA]</scope>
    <source>
        <strain evidence="2">ATCC 49802 / DSM 20745 / S 6022</strain>
    </source>
</reference>
<keyword evidence="2" id="KW-1185">Reference proteome</keyword>
<dbReference type="InParanoid" id="D1CA86"/>
<dbReference type="AlphaFoldDB" id="D1CA86"/>
<dbReference type="HOGENOM" id="CLU_459968_0_0_0"/>
<dbReference type="STRING" id="479434.Sthe_3329"/>
<dbReference type="InterPro" id="IPR015943">
    <property type="entry name" value="WD40/YVTN_repeat-like_dom_sf"/>
</dbReference>
<dbReference type="InterPro" id="IPR011044">
    <property type="entry name" value="Quino_amine_DH_bsu"/>
</dbReference>
<dbReference type="PANTHER" id="PTHR47197">
    <property type="entry name" value="PROTEIN NIRF"/>
    <property type="match status" value="1"/>
</dbReference>
<reference evidence="2" key="1">
    <citation type="submission" date="2009-11" db="EMBL/GenBank/DDBJ databases">
        <title>The complete chromosome 2 of Sphaerobacter thermophilus DSM 20745.</title>
        <authorList>
            <person name="Lucas S."/>
            <person name="Copeland A."/>
            <person name="Lapidus A."/>
            <person name="Glavina del Rio T."/>
            <person name="Dalin E."/>
            <person name="Tice H."/>
            <person name="Bruce D."/>
            <person name="Goodwin L."/>
            <person name="Pitluck S."/>
            <person name="Kyrpides N."/>
            <person name="Mavromatis K."/>
            <person name="Ivanova N."/>
            <person name="Mikhailova N."/>
            <person name="LaButti K.M."/>
            <person name="Clum A."/>
            <person name="Sun H.I."/>
            <person name="Brettin T."/>
            <person name="Detter J.C."/>
            <person name="Han C."/>
            <person name="Larimer F."/>
            <person name="Land M."/>
            <person name="Hauser L."/>
            <person name="Markowitz V."/>
            <person name="Cheng J.F."/>
            <person name="Hugenholtz P."/>
            <person name="Woyke T."/>
            <person name="Wu D."/>
            <person name="Steenblock K."/>
            <person name="Schneider S."/>
            <person name="Pukall R."/>
            <person name="Goeker M."/>
            <person name="Klenk H.P."/>
            <person name="Eisen J.A."/>
        </authorList>
    </citation>
    <scope>NUCLEOTIDE SEQUENCE [LARGE SCALE GENOMIC DNA]</scope>
    <source>
        <strain evidence="2">ATCC 49802 / DSM 20745 / S 6022</strain>
    </source>
</reference>
<evidence type="ECO:0000313" key="1">
    <source>
        <dbReference type="EMBL" id="ACZ40729.1"/>
    </source>
</evidence>
<dbReference type="Proteomes" id="UP000002027">
    <property type="component" value="Chromosome 2"/>
</dbReference>
<organism evidence="1 2">
    <name type="scientific">Sphaerobacter thermophilus (strain ATCC 49802 / DSM 20745 / KCCM 41009 / NCIMB 13125 / S 6022)</name>
    <dbReference type="NCBI Taxonomy" id="479434"/>
    <lineage>
        <taxon>Bacteria</taxon>
        <taxon>Pseudomonadati</taxon>
        <taxon>Thermomicrobiota</taxon>
        <taxon>Thermomicrobia</taxon>
        <taxon>Sphaerobacterales</taxon>
        <taxon>Sphaerobacterineae</taxon>
        <taxon>Sphaerobacteraceae</taxon>
        <taxon>Sphaerobacter</taxon>
    </lineage>
</organism>
<proteinExistence type="predicted"/>
<dbReference type="InterPro" id="IPR051200">
    <property type="entry name" value="Host-pathogen_enzymatic-act"/>
</dbReference>
<dbReference type="Gene3D" id="2.130.10.10">
    <property type="entry name" value="YVTN repeat-like/Quinoprotein amine dehydrogenase"/>
    <property type="match status" value="1"/>
</dbReference>
<dbReference type="PANTHER" id="PTHR47197:SF3">
    <property type="entry name" value="DIHYDRO-HEME D1 DEHYDROGENASE"/>
    <property type="match status" value="1"/>
</dbReference>